<dbReference type="OrthoDB" id="123384at2759"/>
<feature type="region of interest" description="Disordered" evidence="1">
    <location>
        <begin position="1"/>
        <end position="54"/>
    </location>
</feature>
<feature type="compositionally biased region" description="Basic and acidic residues" evidence="1">
    <location>
        <begin position="166"/>
        <end position="176"/>
    </location>
</feature>
<feature type="compositionally biased region" description="Polar residues" evidence="1">
    <location>
        <begin position="29"/>
        <end position="48"/>
    </location>
</feature>
<reference evidence="2" key="1">
    <citation type="submission" date="2023-04" db="EMBL/GenBank/DDBJ databases">
        <title>Phytophthora fragariaefolia NBRC 109709.</title>
        <authorList>
            <person name="Ichikawa N."/>
            <person name="Sato H."/>
            <person name="Tonouchi N."/>
        </authorList>
    </citation>
    <scope>NUCLEOTIDE SEQUENCE</scope>
    <source>
        <strain evidence="2">NBRC 109709</strain>
    </source>
</reference>
<dbReference type="EMBL" id="BSXT01018892">
    <property type="protein sequence ID" value="GMG15624.1"/>
    <property type="molecule type" value="Genomic_DNA"/>
</dbReference>
<protein>
    <submittedName>
        <fullName evidence="2">Unnamed protein product</fullName>
    </submittedName>
</protein>
<evidence type="ECO:0000256" key="1">
    <source>
        <dbReference type="SAM" id="MobiDB-lite"/>
    </source>
</evidence>
<organism evidence="2 3">
    <name type="scientific">Phytophthora fragariaefolia</name>
    <dbReference type="NCBI Taxonomy" id="1490495"/>
    <lineage>
        <taxon>Eukaryota</taxon>
        <taxon>Sar</taxon>
        <taxon>Stramenopiles</taxon>
        <taxon>Oomycota</taxon>
        <taxon>Peronosporomycetes</taxon>
        <taxon>Peronosporales</taxon>
        <taxon>Peronosporaceae</taxon>
        <taxon>Phytophthora</taxon>
    </lineage>
</organism>
<dbReference type="Proteomes" id="UP001165121">
    <property type="component" value="Unassembled WGS sequence"/>
</dbReference>
<comment type="caution">
    <text evidence="2">The sequence shown here is derived from an EMBL/GenBank/DDBJ whole genome shotgun (WGS) entry which is preliminary data.</text>
</comment>
<accession>A0A9W6YPC0</accession>
<name>A0A9W6YPC0_9STRA</name>
<gene>
    <name evidence="2" type="ORF">Pfra01_002950700</name>
</gene>
<dbReference type="AlphaFoldDB" id="A0A9W6YPC0"/>
<evidence type="ECO:0000313" key="2">
    <source>
        <dbReference type="EMBL" id="GMG15624.1"/>
    </source>
</evidence>
<evidence type="ECO:0000313" key="3">
    <source>
        <dbReference type="Proteomes" id="UP001165121"/>
    </source>
</evidence>
<sequence length="307" mass="33450">MRKVTKIKSTIRGPAPKKKKATMGEFSPGANTLKTNNPATAGKNTQQPDPAASKSIKWTVQLTAVAIEARFRNKRILQNIFTMNSNTKRSVLCGKIPLTYLSSAPPPTDFLLDGGDEHSDGSSAEGGVPPRNYGDGIGRVQTPDSGSDDEMNDGHESDTDSSESPGEAHEARERAKAAAKAKRQRGAQVEQLPVTNALQYRGASPLNDLATLQSAMRYKPYTDEQRYRILAMLNPIENVFLVFKSEVKYCLATHRDAILRPPPGVTKAQHRANYMLRAAKLSMRVKATPELCDSAVMPALWTSIVGS</sequence>
<proteinExistence type="predicted"/>
<feature type="region of interest" description="Disordered" evidence="1">
    <location>
        <begin position="109"/>
        <end position="190"/>
    </location>
</feature>
<keyword evidence="3" id="KW-1185">Reference proteome</keyword>